<sequence length="362" mass="41316">MAEKRKNTDKRDFCQEAEGYLHDVEEVKQSTKNQSKYFCCKFQKESSVHKVVCFSPNKFADFQNAEKLCSPVKLSQIKYSPGKRNIDILVNQNSDITIVPTKLPFKRRLLTKTTDVAEAISITKILEDPNVNMHATYNIKANVLQLQDESTVVIYGAKKRTKEIIVHDGTAHICISLFEHLIDEVDVNKSYEFLNVGIRNYLDKKSITTKLNTCIAELTEPIEVPKEFKLNLNNMREGTVNSASIQSDIICPNCKRRDPNFDHVMDDPTVKVIKCSNKLCLMTSRKKSFKHVVNGSLVLEFNDTIGTYSLNNDVATCFVEEINQPNLIADSSAFENYLLDDKNRFLFSMNARHITKIQLNKS</sequence>
<gene>
    <name evidence="1" type="ORF">LOTGIDRAFT_175882</name>
</gene>
<evidence type="ECO:0000313" key="2">
    <source>
        <dbReference type="Proteomes" id="UP000030746"/>
    </source>
</evidence>
<keyword evidence="2" id="KW-1185">Reference proteome</keyword>
<name>V3ZBK4_LOTGI</name>
<accession>V3ZBK4</accession>
<proteinExistence type="predicted"/>
<protein>
    <submittedName>
        <fullName evidence="1">Uncharacterized protein</fullName>
    </submittedName>
</protein>
<evidence type="ECO:0000313" key="1">
    <source>
        <dbReference type="EMBL" id="ESO88393.1"/>
    </source>
</evidence>
<dbReference type="InterPro" id="IPR012340">
    <property type="entry name" value="NA-bd_OB-fold"/>
</dbReference>
<organism evidence="1 2">
    <name type="scientific">Lottia gigantea</name>
    <name type="common">Giant owl limpet</name>
    <dbReference type="NCBI Taxonomy" id="225164"/>
    <lineage>
        <taxon>Eukaryota</taxon>
        <taxon>Metazoa</taxon>
        <taxon>Spiralia</taxon>
        <taxon>Lophotrochozoa</taxon>
        <taxon>Mollusca</taxon>
        <taxon>Gastropoda</taxon>
        <taxon>Patellogastropoda</taxon>
        <taxon>Lottioidea</taxon>
        <taxon>Lottiidae</taxon>
        <taxon>Lottia</taxon>
    </lineage>
</organism>
<dbReference type="HOGENOM" id="CLU_763506_0_0_1"/>
<dbReference type="RefSeq" id="XP_009060920.1">
    <property type="nucleotide sequence ID" value="XM_009062672.1"/>
</dbReference>
<dbReference type="OMA" id="ENTTSPC"/>
<dbReference type="Gene3D" id="2.40.50.140">
    <property type="entry name" value="Nucleic acid-binding proteins"/>
    <property type="match status" value="1"/>
</dbReference>
<dbReference type="EMBL" id="KB202689">
    <property type="protein sequence ID" value="ESO88393.1"/>
    <property type="molecule type" value="Genomic_DNA"/>
</dbReference>
<dbReference type="GeneID" id="20243442"/>
<dbReference type="CTD" id="20243442"/>
<dbReference type="KEGG" id="lgi:LOTGIDRAFT_175882"/>
<dbReference type="SUPFAM" id="SSF50249">
    <property type="entry name" value="Nucleic acid-binding proteins"/>
    <property type="match status" value="1"/>
</dbReference>
<dbReference type="Proteomes" id="UP000030746">
    <property type="component" value="Unassembled WGS sequence"/>
</dbReference>
<reference evidence="1 2" key="1">
    <citation type="journal article" date="2013" name="Nature">
        <title>Insights into bilaterian evolution from three spiralian genomes.</title>
        <authorList>
            <person name="Simakov O."/>
            <person name="Marletaz F."/>
            <person name="Cho S.J."/>
            <person name="Edsinger-Gonzales E."/>
            <person name="Havlak P."/>
            <person name="Hellsten U."/>
            <person name="Kuo D.H."/>
            <person name="Larsson T."/>
            <person name="Lv J."/>
            <person name="Arendt D."/>
            <person name="Savage R."/>
            <person name="Osoegawa K."/>
            <person name="de Jong P."/>
            <person name="Grimwood J."/>
            <person name="Chapman J.A."/>
            <person name="Shapiro H."/>
            <person name="Aerts A."/>
            <person name="Otillar R.P."/>
            <person name="Terry A.Y."/>
            <person name="Boore J.L."/>
            <person name="Grigoriev I.V."/>
            <person name="Lindberg D.R."/>
            <person name="Seaver E.C."/>
            <person name="Weisblat D.A."/>
            <person name="Putnam N.H."/>
            <person name="Rokhsar D.S."/>
        </authorList>
    </citation>
    <scope>NUCLEOTIDE SEQUENCE [LARGE SCALE GENOMIC DNA]</scope>
</reference>
<dbReference type="AlphaFoldDB" id="V3ZBK4"/>
<dbReference type="OrthoDB" id="6093948at2759"/>